<feature type="compositionally biased region" description="Low complexity" evidence="2">
    <location>
        <begin position="331"/>
        <end position="347"/>
    </location>
</feature>
<dbReference type="PANTHER" id="PTHR46766">
    <property type="entry name" value="GLUTAMINE-RICH PROTEIN 2"/>
    <property type="match status" value="1"/>
</dbReference>
<comment type="similarity">
    <text evidence="1">Belongs to the mycobacterial PPE family.</text>
</comment>
<feature type="region of interest" description="Disordered" evidence="2">
    <location>
        <begin position="323"/>
        <end position="347"/>
    </location>
</feature>
<dbReference type="AlphaFoldDB" id="A0A7I7YS79"/>
<dbReference type="Proteomes" id="UP000467105">
    <property type="component" value="Chromosome"/>
</dbReference>
<feature type="compositionally biased region" description="Low complexity" evidence="2">
    <location>
        <begin position="418"/>
        <end position="429"/>
    </location>
</feature>
<evidence type="ECO:0000256" key="2">
    <source>
        <dbReference type="SAM" id="MobiDB-lite"/>
    </source>
</evidence>
<evidence type="ECO:0000259" key="3">
    <source>
        <dbReference type="Pfam" id="PF00823"/>
    </source>
</evidence>
<accession>A0A7I7YS79</accession>
<feature type="compositionally biased region" description="Basic and acidic residues" evidence="2">
    <location>
        <begin position="400"/>
        <end position="417"/>
    </location>
</feature>
<keyword evidence="6" id="KW-1185">Reference proteome</keyword>
<feature type="domain" description="PPE" evidence="3">
    <location>
        <begin position="6"/>
        <end position="166"/>
    </location>
</feature>
<evidence type="ECO:0000313" key="5">
    <source>
        <dbReference type="EMBL" id="BBZ43853.1"/>
    </source>
</evidence>
<name>A0A7I7YS79_9MYCO</name>
<dbReference type="EMBL" id="AP022614">
    <property type="protein sequence ID" value="BBZ43853.1"/>
    <property type="molecule type" value="Genomic_DNA"/>
</dbReference>
<dbReference type="Gene3D" id="1.20.1260.20">
    <property type="entry name" value="PPE superfamily"/>
    <property type="match status" value="1"/>
</dbReference>
<dbReference type="GO" id="GO:0052572">
    <property type="term" value="P:response to host immune response"/>
    <property type="evidence" value="ECO:0007669"/>
    <property type="project" value="TreeGrafter"/>
</dbReference>
<dbReference type="InterPro" id="IPR038332">
    <property type="entry name" value="PPE_sf"/>
</dbReference>
<dbReference type="RefSeq" id="WP_085268707.1">
    <property type="nucleotide sequence ID" value="NZ_AP022614.1"/>
</dbReference>
<feature type="region of interest" description="Disordered" evidence="2">
    <location>
        <begin position="398"/>
        <end position="451"/>
    </location>
</feature>
<feature type="compositionally biased region" description="Basic and acidic residues" evidence="2">
    <location>
        <begin position="441"/>
        <end position="451"/>
    </location>
</feature>
<feature type="domain" description="PPE-PPW subfamily C-terminal" evidence="4">
    <location>
        <begin position="463"/>
        <end position="510"/>
    </location>
</feature>
<dbReference type="InterPro" id="IPR000030">
    <property type="entry name" value="PPE_dom"/>
</dbReference>
<evidence type="ECO:0000256" key="1">
    <source>
        <dbReference type="ARBA" id="ARBA00010652"/>
    </source>
</evidence>
<reference evidence="5 6" key="1">
    <citation type="journal article" date="2019" name="Emerg. Microbes Infect.">
        <title>Comprehensive subspecies identification of 175 nontuberculous mycobacteria species based on 7547 genomic profiles.</title>
        <authorList>
            <person name="Matsumoto Y."/>
            <person name="Kinjo T."/>
            <person name="Motooka D."/>
            <person name="Nabeya D."/>
            <person name="Jung N."/>
            <person name="Uechi K."/>
            <person name="Horii T."/>
            <person name="Iida T."/>
            <person name="Fujita J."/>
            <person name="Nakamura S."/>
        </authorList>
    </citation>
    <scope>NUCLEOTIDE SEQUENCE [LARGE SCALE GENOMIC DNA]</scope>
    <source>
        <strain evidence="5 6">JCM 14742</strain>
    </source>
</reference>
<evidence type="ECO:0000313" key="6">
    <source>
        <dbReference type="Proteomes" id="UP000467105"/>
    </source>
</evidence>
<proteinExistence type="inferred from homology"/>
<sequence>MTAPVWAAFPPEVHSTLLNSGPGPGPLLAAAAAWSSLGAQYASAASELTALLSAAQGAWEGPTADSYVTAHAPYLSWLLDGAAKSASAAAMHETAAGAHGAALAAMPTAPELLANHVTHAALVATNFFGVNTIPIAVNEADYARMWVQAAETMAAYEVASEMARAAVPATEPPPPIVAAPAAASPLQASRATAPSPASWQDQLAALIQKYTSGFAWPVSKDLNPAGWPIPAVPFTQGITSALLQIPGLSPTLASALAWAIFHTLMIFWPFGAQAVQLALSAAPLLAAAYAAGAAATTAGAAAATGIALPVSLPLAAGAPAPVSPGAPAPPAAAGSVPAVASGAPVSAGTATPVPAAMTGGGPVGGGPGGGFGPTATNGVGASMTDALYAVGLSGLSARGRAADHTRRRSEEPARDDVAAPTSAVTAPAGERTRARRRRGATTKDHAHRHEFMDLDTGPDAQAVASALGGGPMGFAGTSAKAGAGTPAGLTAAPGDRLGGGPVLPMMPSGWAGEAPN</sequence>
<dbReference type="Pfam" id="PF18878">
    <property type="entry name" value="PPE-PPW"/>
    <property type="match status" value="1"/>
</dbReference>
<dbReference type="OrthoDB" id="4753487at2"/>
<gene>
    <name evidence="5" type="ORF">MPRM_11340</name>
</gene>
<organism evidence="5 6">
    <name type="scientific">Mycobacterium parmense</name>
    <dbReference type="NCBI Taxonomy" id="185642"/>
    <lineage>
        <taxon>Bacteria</taxon>
        <taxon>Bacillati</taxon>
        <taxon>Actinomycetota</taxon>
        <taxon>Actinomycetes</taxon>
        <taxon>Mycobacteriales</taxon>
        <taxon>Mycobacteriaceae</taxon>
        <taxon>Mycobacterium</taxon>
        <taxon>Mycobacterium simiae complex</taxon>
    </lineage>
</organism>
<dbReference type="InterPro" id="IPR043641">
    <property type="entry name" value="PPE-PPW_C"/>
</dbReference>
<dbReference type="PANTHER" id="PTHR46766:SF1">
    <property type="entry name" value="GLUTAMINE-RICH PROTEIN 2"/>
    <property type="match status" value="1"/>
</dbReference>
<dbReference type="Pfam" id="PF00823">
    <property type="entry name" value="PPE"/>
    <property type="match status" value="1"/>
</dbReference>
<evidence type="ECO:0000259" key="4">
    <source>
        <dbReference type="Pfam" id="PF18878"/>
    </source>
</evidence>
<protein>
    <submittedName>
        <fullName evidence="5">Uncharacterized protein</fullName>
    </submittedName>
</protein>
<dbReference type="SUPFAM" id="SSF140459">
    <property type="entry name" value="PE/PPE dimer-like"/>
    <property type="match status" value="1"/>
</dbReference>